<dbReference type="GO" id="GO:0030154">
    <property type="term" value="P:cell differentiation"/>
    <property type="evidence" value="ECO:0007669"/>
    <property type="project" value="UniProtKB-KW"/>
</dbReference>
<dbReference type="PANTHER" id="PTHR21859">
    <property type="entry name" value="ACROSOME-SPECIFIC PROTEIN"/>
    <property type="match status" value="1"/>
</dbReference>
<feature type="region of interest" description="Disordered" evidence="9">
    <location>
        <begin position="718"/>
        <end position="773"/>
    </location>
</feature>
<dbReference type="Proteomes" id="UP000694906">
    <property type="component" value="Unplaced"/>
</dbReference>
<proteinExistence type="inferred from homology"/>
<evidence type="ECO:0000313" key="13">
    <source>
        <dbReference type="RefSeq" id="XP_021096511.1"/>
    </source>
</evidence>
<feature type="domain" description="SPATA31-like" evidence="11">
    <location>
        <begin position="116"/>
        <end position="194"/>
    </location>
</feature>
<feature type="non-terminal residue" evidence="13">
    <location>
        <position position="875"/>
    </location>
</feature>
<feature type="compositionally biased region" description="Pro residues" evidence="9">
    <location>
        <begin position="233"/>
        <end position="242"/>
    </location>
</feature>
<keyword evidence="12" id="KW-1185">Reference proteome</keyword>
<dbReference type="InterPro" id="IPR027970">
    <property type="entry name" value="SPATA31-like"/>
</dbReference>
<comment type="similarity">
    <text evidence="7">Belongs to the SPATA31 family.</text>
</comment>
<evidence type="ECO:0000259" key="11">
    <source>
        <dbReference type="Pfam" id="PF15371"/>
    </source>
</evidence>
<dbReference type="Pfam" id="PF15371">
    <property type="entry name" value="DUF4599"/>
    <property type="match status" value="1"/>
</dbReference>
<keyword evidence="4" id="KW-0744">Spermatogenesis</keyword>
<feature type="compositionally biased region" description="Basic and acidic residues" evidence="9">
    <location>
        <begin position="127"/>
        <end position="136"/>
    </location>
</feature>
<feature type="region of interest" description="Disordered" evidence="9">
    <location>
        <begin position="124"/>
        <end position="166"/>
    </location>
</feature>
<feature type="compositionally biased region" description="Basic and acidic residues" evidence="9">
    <location>
        <begin position="755"/>
        <end position="773"/>
    </location>
</feature>
<evidence type="ECO:0000256" key="5">
    <source>
        <dbReference type="ARBA" id="ARBA00022989"/>
    </source>
</evidence>
<dbReference type="Pfam" id="PF14650">
    <property type="entry name" value="FAM75"/>
    <property type="match status" value="1"/>
</dbReference>
<feature type="compositionally biased region" description="Pro residues" evidence="9">
    <location>
        <begin position="250"/>
        <end position="269"/>
    </location>
</feature>
<evidence type="ECO:0000256" key="9">
    <source>
        <dbReference type="SAM" id="MobiDB-lite"/>
    </source>
</evidence>
<evidence type="ECO:0000256" key="3">
    <source>
        <dbReference type="ARBA" id="ARBA00022782"/>
    </source>
</evidence>
<dbReference type="GO" id="GO:0016020">
    <property type="term" value="C:membrane"/>
    <property type="evidence" value="ECO:0007669"/>
    <property type="project" value="UniProtKB-SubCell"/>
</dbReference>
<evidence type="ECO:0000256" key="2">
    <source>
        <dbReference type="ARBA" id="ARBA00022692"/>
    </source>
</evidence>
<keyword evidence="3" id="KW-0221">Differentiation</keyword>
<dbReference type="PANTHER" id="PTHR21859:SF55">
    <property type="entry name" value="SPERMATOGENESIS-ASSOCIATED PROTEIN 31A1-RELATED"/>
    <property type="match status" value="1"/>
</dbReference>
<evidence type="ECO:0000256" key="6">
    <source>
        <dbReference type="ARBA" id="ARBA00023136"/>
    </source>
</evidence>
<feature type="compositionally biased region" description="Polar residues" evidence="9">
    <location>
        <begin position="671"/>
        <end position="689"/>
    </location>
</feature>
<name>A0AAX6RI70_HETGA</name>
<reference evidence="13" key="1">
    <citation type="submission" date="2025-08" db="UniProtKB">
        <authorList>
            <consortium name="RefSeq"/>
        </authorList>
    </citation>
    <scope>IDENTIFICATION</scope>
</reference>
<evidence type="ECO:0000256" key="7">
    <source>
        <dbReference type="ARBA" id="ARBA00035009"/>
    </source>
</evidence>
<evidence type="ECO:0000256" key="8">
    <source>
        <dbReference type="ARBA" id="ARBA00037695"/>
    </source>
</evidence>
<evidence type="ECO:0000256" key="1">
    <source>
        <dbReference type="ARBA" id="ARBA00004167"/>
    </source>
</evidence>
<comment type="subcellular location">
    <subcellularLocation>
        <location evidence="1">Membrane</location>
        <topology evidence="1">Single-pass membrane protein</topology>
    </subcellularLocation>
</comment>
<keyword evidence="6" id="KW-0472">Membrane</keyword>
<gene>
    <name evidence="13" type="primary">LOC101726339</name>
</gene>
<feature type="region of interest" description="Disordered" evidence="9">
    <location>
        <begin position="665"/>
        <end position="690"/>
    </location>
</feature>
<feature type="domain" description="SPATA31" evidence="10">
    <location>
        <begin position="438"/>
        <end position="766"/>
    </location>
</feature>
<feature type="region of interest" description="Disordered" evidence="9">
    <location>
        <begin position="229"/>
        <end position="286"/>
    </location>
</feature>
<comment type="function">
    <text evidence="8">May play a role in spermatogenesis.</text>
</comment>
<dbReference type="AlphaFoldDB" id="A0AAX6RI70"/>
<evidence type="ECO:0000259" key="10">
    <source>
        <dbReference type="Pfam" id="PF14650"/>
    </source>
</evidence>
<dbReference type="InterPro" id="IPR039509">
    <property type="entry name" value="SPATA31"/>
</dbReference>
<accession>A0AAX6RI70</accession>
<evidence type="ECO:0000313" key="12">
    <source>
        <dbReference type="Proteomes" id="UP000694906"/>
    </source>
</evidence>
<dbReference type="GO" id="GO:0007283">
    <property type="term" value="P:spermatogenesis"/>
    <property type="evidence" value="ECO:0007669"/>
    <property type="project" value="UniProtKB-KW"/>
</dbReference>
<keyword evidence="5" id="KW-1133">Transmembrane helix</keyword>
<sequence>MVPHSRRCDLEAGAARLAGTEVTRHQPVSAPQLCFVGSECAASRAGLDAPQPRAARKLFVASAPPGGPREQRSLPPRCFLNLHLVLIRERRERIGPKPPLFLVSQYHVVKKCWKFRKKSCTRKARRDCREEGKGTDDLASSLQSHLGNDLHGGRLHQPLREDAPDEKFQSVCARADRPRRQPLEDSFVTASSSLVSHAPSTEHVPPVASTLSPGLKTFPVSLGSQPALSAYHPPEPPIPPRCLSPQPLLLSPPPSYSPSPMASRPPLPDPSLALPQQDSSPLPLGAIPQNLCPPNNCWLSSPEPETSILGDTGCPISALSQCQEPPGALCHSNLSNSECQGGHLTPQSPEASVLPETAYTQVQVGSSYFLNPDVQKVLDTLIKKKVEQIYKNTEEEGQNIPLYSLGNMLSSLGKEQDLISPQAFWKTRCKAEQLSVSQELFYPKVLWDHLQQKCSQLFWGLPTLHSESLMDNIRASGASLEVSPIVFNGLHNSIPVQIQANAPLQLLSSQPLVHYVAQSQTLTPTMPSSQTPPQKQTQVHVPPLPIVPCSSPPVRAWEVSCPTKKKGKKYSISPTIQHLQDKLLKEERENRRVLPPVAKKSQQVVSQSTDKHWASQENINFPVNIIQSKLREQLEQHFQKNHMCELPQKTHLSLGLTGLREKYPGTRQAKENSGPSQTSEVSDKSSQVIQKFRSGHPEISQEGKYSSNDLGQVLKGLSEIPKNSPVNDLESMSEGGSETNKLRPSRSDSGYDSARGPDKKHLEDSVFMETEQKSSDWAVTKGASVMSTSQNLNVSLKSLKSLRSNKSLPSSKISTFQDPGDSCLGTQAKSKNQNQTEDSATGVLLLDFATGKVPQGSASEFLLTEDILASQTSLL</sequence>
<evidence type="ECO:0000256" key="4">
    <source>
        <dbReference type="ARBA" id="ARBA00022871"/>
    </source>
</evidence>
<dbReference type="GeneID" id="101726339"/>
<protein>
    <submittedName>
        <fullName evidence="13">Spermatogenesis-associated protein 31A6-like</fullName>
    </submittedName>
</protein>
<organism evidence="12 13">
    <name type="scientific">Heterocephalus glaber</name>
    <name type="common">Naked mole rat</name>
    <dbReference type="NCBI Taxonomy" id="10181"/>
    <lineage>
        <taxon>Eukaryota</taxon>
        <taxon>Metazoa</taxon>
        <taxon>Chordata</taxon>
        <taxon>Craniata</taxon>
        <taxon>Vertebrata</taxon>
        <taxon>Euteleostomi</taxon>
        <taxon>Mammalia</taxon>
        <taxon>Eutheria</taxon>
        <taxon>Euarchontoglires</taxon>
        <taxon>Glires</taxon>
        <taxon>Rodentia</taxon>
        <taxon>Hystricomorpha</taxon>
        <taxon>Bathyergidae</taxon>
        <taxon>Heterocephalus</taxon>
    </lineage>
</organism>
<keyword evidence="2" id="KW-0812">Transmembrane</keyword>
<dbReference type="RefSeq" id="XP_021096511.1">
    <property type="nucleotide sequence ID" value="XM_021240852.1"/>
</dbReference>